<comment type="caution">
    <text evidence="1">The sequence shown here is derived from an EMBL/GenBank/DDBJ whole genome shotgun (WGS) entry which is preliminary data.</text>
</comment>
<evidence type="ECO:0000313" key="1">
    <source>
        <dbReference type="EMBL" id="NMU25180.1"/>
    </source>
</evidence>
<sequence length="71" mass="7942">MEQEKTELKCGLIMPISPIDGCSAEHWSEVKDIIEEALVGTDFHVKLVSDASDVGIIQKRIVQNIYDNEIV</sequence>
<dbReference type="Proteomes" id="UP000555836">
    <property type="component" value="Unassembled WGS sequence"/>
</dbReference>
<protein>
    <submittedName>
        <fullName evidence="1">Uncharacterized protein</fullName>
    </submittedName>
</protein>
<accession>A0A7Y0S2L8</accession>
<reference evidence="1 2" key="1">
    <citation type="submission" date="2020-04" db="EMBL/GenBank/DDBJ databases">
        <title>Whole-genome sequencing of Vibrio spp. from China reveals different genetic environments of blaCTX-M-14 among diverse lineages.</title>
        <authorList>
            <person name="Zheng Z."/>
            <person name="Ye L."/>
            <person name="Chen S."/>
        </authorList>
    </citation>
    <scope>NUCLEOTIDE SEQUENCE [LARGE SCALE GENOMIC DNA]</scope>
    <source>
        <strain evidence="1 2">Vb0574</strain>
    </source>
</reference>
<organism evidence="1 2">
    <name type="scientific">Vibrio parahaemolyticus</name>
    <dbReference type="NCBI Taxonomy" id="670"/>
    <lineage>
        <taxon>Bacteria</taxon>
        <taxon>Pseudomonadati</taxon>
        <taxon>Pseudomonadota</taxon>
        <taxon>Gammaproteobacteria</taxon>
        <taxon>Vibrionales</taxon>
        <taxon>Vibrionaceae</taxon>
        <taxon>Vibrio</taxon>
    </lineage>
</organism>
<feature type="non-terminal residue" evidence="1">
    <location>
        <position position="71"/>
    </location>
</feature>
<evidence type="ECO:0000313" key="2">
    <source>
        <dbReference type="Proteomes" id="UP000555836"/>
    </source>
</evidence>
<dbReference type="AlphaFoldDB" id="A0A7Y0S2L8"/>
<gene>
    <name evidence="1" type="ORF">HKB21_06065</name>
</gene>
<dbReference type="EMBL" id="JABCLD010000884">
    <property type="protein sequence ID" value="NMU25180.1"/>
    <property type="molecule type" value="Genomic_DNA"/>
</dbReference>
<proteinExistence type="predicted"/>
<name>A0A7Y0S2L8_VIBPH</name>